<evidence type="ECO:0000313" key="13">
    <source>
        <dbReference type="Proteomes" id="UP001589767"/>
    </source>
</evidence>
<dbReference type="Gene3D" id="2.60.40.10">
    <property type="entry name" value="Immunoglobulins"/>
    <property type="match status" value="2"/>
</dbReference>
<proteinExistence type="inferred from homology"/>
<gene>
    <name evidence="12" type="ORF">ACFFHK_01465</name>
</gene>
<dbReference type="PROSITE" id="PS00635">
    <property type="entry name" value="PILI_CHAPERONE"/>
    <property type="match status" value="1"/>
</dbReference>
<dbReference type="InterPro" id="IPR016148">
    <property type="entry name" value="Pili_assmbl_chaperone_C"/>
</dbReference>
<evidence type="ECO:0000259" key="11">
    <source>
        <dbReference type="Pfam" id="PF02753"/>
    </source>
</evidence>
<evidence type="ECO:0000256" key="4">
    <source>
        <dbReference type="ARBA" id="ARBA00022729"/>
    </source>
</evidence>
<dbReference type="InterPro" id="IPR050643">
    <property type="entry name" value="Periplasmic_pilus_chap"/>
</dbReference>
<accession>A0ABV6GYD5</accession>
<name>A0ABV6GYD5_9PAST</name>
<evidence type="ECO:0000256" key="6">
    <source>
        <dbReference type="ARBA" id="ARBA00023186"/>
    </source>
</evidence>
<dbReference type="InterPro" id="IPR016147">
    <property type="entry name" value="Pili_assmbl_chaperone_N"/>
</dbReference>
<evidence type="ECO:0000256" key="8">
    <source>
        <dbReference type="RuleBase" id="RU003918"/>
    </source>
</evidence>
<evidence type="ECO:0000256" key="5">
    <source>
        <dbReference type="ARBA" id="ARBA00022764"/>
    </source>
</evidence>
<evidence type="ECO:0000256" key="9">
    <source>
        <dbReference type="SAM" id="SignalP"/>
    </source>
</evidence>
<comment type="caution">
    <text evidence="12">The sequence shown here is derived from an EMBL/GenBank/DDBJ whole genome shotgun (WGS) entry which is preliminary data.</text>
</comment>
<dbReference type="SUPFAM" id="SSF49584">
    <property type="entry name" value="Periplasmic chaperone C-domain"/>
    <property type="match status" value="1"/>
</dbReference>
<reference evidence="12 13" key="1">
    <citation type="submission" date="2024-09" db="EMBL/GenBank/DDBJ databases">
        <authorList>
            <person name="Sun Q."/>
            <person name="Mori K."/>
        </authorList>
    </citation>
    <scope>NUCLEOTIDE SEQUENCE [LARGE SCALE GENOMIC DNA]</scope>
    <source>
        <strain evidence="12 13">CCM 7539</strain>
    </source>
</reference>
<evidence type="ECO:0000256" key="2">
    <source>
        <dbReference type="ARBA" id="ARBA00007399"/>
    </source>
</evidence>
<keyword evidence="5" id="KW-0574">Periplasm</keyword>
<evidence type="ECO:0000313" key="12">
    <source>
        <dbReference type="EMBL" id="MFC0308374.1"/>
    </source>
</evidence>
<sequence>MWKKSIVVLMALWVSASQASIVITGTRVIYPSTQKNVNVQLTNAGDRPSLMQTWIDDGDANASPEQIKTPFLITPPISRIDAKKGQSLRITYTGEPLPQDRESIFYLNVLDIPPKPKMNAEENQNYLQIAIRSRIKLFFRPEKLAMLSHEAYDKVRWSVKQEQGKSVIEVDNPTPYFITYNRISVKQGSKVVEAKNSDMVAPYSKAHYVLSSAMSNKGEVNWIVVNDYGALQTGSSQLQ</sequence>
<evidence type="ECO:0000259" key="10">
    <source>
        <dbReference type="Pfam" id="PF00345"/>
    </source>
</evidence>
<keyword evidence="3" id="KW-1029">Fimbrium biogenesis</keyword>
<evidence type="ECO:0000256" key="7">
    <source>
        <dbReference type="ARBA" id="ARBA00023319"/>
    </source>
</evidence>
<dbReference type="PANTHER" id="PTHR30251">
    <property type="entry name" value="PILUS ASSEMBLY CHAPERONE"/>
    <property type="match status" value="1"/>
</dbReference>
<evidence type="ECO:0000256" key="1">
    <source>
        <dbReference type="ARBA" id="ARBA00004418"/>
    </source>
</evidence>
<dbReference type="EMBL" id="JBHLWB010000001">
    <property type="protein sequence ID" value="MFC0308374.1"/>
    <property type="molecule type" value="Genomic_DNA"/>
</dbReference>
<dbReference type="PANTHER" id="PTHR30251:SF2">
    <property type="entry name" value="FIMBRIAL CHAPERONE YADV-RELATED"/>
    <property type="match status" value="1"/>
</dbReference>
<dbReference type="InterPro" id="IPR013783">
    <property type="entry name" value="Ig-like_fold"/>
</dbReference>
<dbReference type="Proteomes" id="UP001589767">
    <property type="component" value="Unassembled WGS sequence"/>
</dbReference>
<dbReference type="Pfam" id="PF00345">
    <property type="entry name" value="PapD_N"/>
    <property type="match status" value="1"/>
</dbReference>
<dbReference type="SUPFAM" id="SSF49354">
    <property type="entry name" value="PapD-like"/>
    <property type="match status" value="1"/>
</dbReference>
<dbReference type="Pfam" id="PF02753">
    <property type="entry name" value="PapD_C"/>
    <property type="match status" value="1"/>
</dbReference>
<keyword evidence="13" id="KW-1185">Reference proteome</keyword>
<dbReference type="InterPro" id="IPR036316">
    <property type="entry name" value="Pili_assmbl_chap_C_dom_sf"/>
</dbReference>
<dbReference type="PRINTS" id="PR00969">
    <property type="entry name" value="CHAPERONPILI"/>
</dbReference>
<keyword evidence="4 9" id="KW-0732">Signal</keyword>
<feature type="domain" description="Pili assembly chaperone C-terminal" evidence="11">
    <location>
        <begin position="170"/>
        <end position="231"/>
    </location>
</feature>
<protein>
    <submittedName>
        <fullName evidence="12">Fimbria/pilus periplasmic chaperone</fullName>
    </submittedName>
</protein>
<dbReference type="RefSeq" id="WP_382368218.1">
    <property type="nucleotide sequence ID" value="NZ_JBHLWB010000001.1"/>
</dbReference>
<dbReference type="InterPro" id="IPR008962">
    <property type="entry name" value="PapD-like_sf"/>
</dbReference>
<feature type="signal peptide" evidence="9">
    <location>
        <begin position="1"/>
        <end position="19"/>
    </location>
</feature>
<feature type="chain" id="PRO_5047145011" evidence="9">
    <location>
        <begin position="20"/>
        <end position="239"/>
    </location>
</feature>
<evidence type="ECO:0000256" key="3">
    <source>
        <dbReference type="ARBA" id="ARBA00022558"/>
    </source>
</evidence>
<comment type="subcellular location">
    <subcellularLocation>
        <location evidence="1 8">Periplasm</location>
    </subcellularLocation>
</comment>
<dbReference type="InterPro" id="IPR001829">
    <property type="entry name" value="Pili_assmbl_chaperone_bac"/>
</dbReference>
<keyword evidence="6 8" id="KW-0143">Chaperone</keyword>
<organism evidence="12 13">
    <name type="scientific">Gallibacterium trehalosifermentans</name>
    <dbReference type="NCBI Taxonomy" id="516935"/>
    <lineage>
        <taxon>Bacteria</taxon>
        <taxon>Pseudomonadati</taxon>
        <taxon>Pseudomonadota</taxon>
        <taxon>Gammaproteobacteria</taxon>
        <taxon>Pasteurellales</taxon>
        <taxon>Pasteurellaceae</taxon>
        <taxon>Gallibacterium</taxon>
    </lineage>
</organism>
<dbReference type="InterPro" id="IPR018046">
    <property type="entry name" value="Pili_assmbl_chaperone_CS"/>
</dbReference>
<keyword evidence="7" id="KW-0393">Immunoglobulin domain</keyword>
<comment type="similarity">
    <text evidence="2 8">Belongs to the periplasmic pilus chaperone family.</text>
</comment>
<feature type="domain" description="Pili assembly chaperone N-terminal" evidence="10">
    <location>
        <begin position="20"/>
        <end position="144"/>
    </location>
</feature>